<name>A0A1A9UPL3_GLOAU</name>
<dbReference type="Proteomes" id="UP000078200">
    <property type="component" value="Unassembled WGS sequence"/>
</dbReference>
<feature type="transmembrane region" description="Helical" evidence="1">
    <location>
        <begin position="63"/>
        <end position="83"/>
    </location>
</feature>
<proteinExistence type="predicted"/>
<evidence type="ECO:0000313" key="3">
    <source>
        <dbReference type="Proteomes" id="UP000078200"/>
    </source>
</evidence>
<accession>A0A1A9UPL3</accession>
<keyword evidence="1" id="KW-0472">Membrane</keyword>
<keyword evidence="1" id="KW-0812">Transmembrane</keyword>
<keyword evidence="3" id="KW-1185">Reference proteome</keyword>
<dbReference type="AlphaFoldDB" id="A0A1A9UPL3"/>
<protein>
    <submittedName>
        <fullName evidence="2">Uncharacterized protein</fullName>
    </submittedName>
</protein>
<keyword evidence="1" id="KW-1133">Transmembrane helix</keyword>
<evidence type="ECO:0000313" key="2">
    <source>
        <dbReference type="EnsemblMetazoa" id="GAUT011297-PA"/>
    </source>
</evidence>
<reference evidence="2" key="1">
    <citation type="submission" date="2020-05" db="UniProtKB">
        <authorList>
            <consortium name="EnsemblMetazoa"/>
        </authorList>
    </citation>
    <scope>IDENTIFICATION</scope>
    <source>
        <strain evidence="2">TTRI</strain>
    </source>
</reference>
<evidence type="ECO:0000256" key="1">
    <source>
        <dbReference type="SAM" id="Phobius"/>
    </source>
</evidence>
<sequence>MKYFTYSTPEQRVQTNDPIVILTSGTRTLLVYATVSSLCIFCISRELMLRKKALTYPERQQRFLLLIINIRMKGSTLGIVGAFTRLAHFGFQGEKKILKNIADKVEETSKQARYENSE</sequence>
<dbReference type="VEuPathDB" id="VectorBase:GAUT011297"/>
<dbReference type="EnsemblMetazoa" id="GAUT011297-RA">
    <property type="protein sequence ID" value="GAUT011297-PA"/>
    <property type="gene ID" value="GAUT011297"/>
</dbReference>
<organism evidence="2 3">
    <name type="scientific">Glossina austeni</name>
    <name type="common">Savannah tsetse fly</name>
    <dbReference type="NCBI Taxonomy" id="7395"/>
    <lineage>
        <taxon>Eukaryota</taxon>
        <taxon>Metazoa</taxon>
        <taxon>Ecdysozoa</taxon>
        <taxon>Arthropoda</taxon>
        <taxon>Hexapoda</taxon>
        <taxon>Insecta</taxon>
        <taxon>Pterygota</taxon>
        <taxon>Neoptera</taxon>
        <taxon>Endopterygota</taxon>
        <taxon>Diptera</taxon>
        <taxon>Brachycera</taxon>
        <taxon>Muscomorpha</taxon>
        <taxon>Hippoboscoidea</taxon>
        <taxon>Glossinidae</taxon>
        <taxon>Glossina</taxon>
    </lineage>
</organism>
<feature type="transmembrane region" description="Helical" evidence="1">
    <location>
        <begin position="20"/>
        <end position="43"/>
    </location>
</feature>